<dbReference type="OrthoDB" id="424093at2759"/>
<dbReference type="AlphaFoldDB" id="A0A812JNW2"/>
<sequence length="720" mass="81579">MYFDLISDRRLQIDAICITEVSQPLVAMYQSGLKMQKDNQLAFAIQRAQAGEGSWWSTCGEILEKIHSSSLLLRMGLTQRLGEEAAEEEDHEWLAAEGQMLQTVYDFSVALASNVAWSQVMFRYSLPHAIAPLASRNRKVREDAMALLKKMVDALLAAKRPEHDGNTDLQKVLDALAWHRQPLAAEVVMSLRQTHFDPHSEETRRVAVELYAGSATTKDVLESTFGFLQDVSRRCSKNQKLSQHAVWMYAQSSKYATTGGVPHIRATKEDWNRFHPNLQPELAIQFARCMNAKNTRVPESHPADDADARGLPQNTHEVSKRKWRTSGPLSHQKSVAAMAYLMHGEPTNFQKVGLMWRGLTVKLQSLWALFFFVNMQPSIFFTQGGVFWQSVADQYMLSLGVRQFVYLLLDPSSTRQPDFLFNGDLVNSQWKRVSVKLLPPACVPIELASSGAGLLVTEHMDLVKGALKDGITIKVDDLKLICREFKLRIVGTGKGKRPVKRDYVKALVEHYFADSSEEEKQQIIERLCRQRKTQSTDVELLEHVAHLDPENKECFKDQIKAAAENLEDILQQKGRAQGERAAQQRSKAEKDQAATEKAARDRETKEKAHQEHEALERAARAAEMDRLWGLTPAFLKELLPGGGAITGTFHAQYHPVNEFFKVNYPVSAGQDRVNPYQSCQRKYGTAQNPTKFHALKTVIKFAYDRWNRLHPDDQRPMSPS</sequence>
<gene>
    <name evidence="2" type="ORF">SNAT2548_LOCUS7062</name>
</gene>
<proteinExistence type="predicted"/>
<reference evidence="2" key="1">
    <citation type="submission" date="2021-02" db="EMBL/GenBank/DDBJ databases">
        <authorList>
            <person name="Dougan E. K."/>
            <person name="Rhodes N."/>
            <person name="Thang M."/>
            <person name="Chan C."/>
        </authorList>
    </citation>
    <scope>NUCLEOTIDE SEQUENCE</scope>
</reference>
<protein>
    <submittedName>
        <fullName evidence="2">Uncharacterized protein</fullName>
    </submittedName>
</protein>
<evidence type="ECO:0000256" key="1">
    <source>
        <dbReference type="SAM" id="MobiDB-lite"/>
    </source>
</evidence>
<feature type="region of interest" description="Disordered" evidence="1">
    <location>
        <begin position="573"/>
        <end position="618"/>
    </location>
</feature>
<evidence type="ECO:0000313" key="3">
    <source>
        <dbReference type="Proteomes" id="UP000604046"/>
    </source>
</evidence>
<name>A0A812JNW2_9DINO</name>
<dbReference type="Proteomes" id="UP000604046">
    <property type="component" value="Unassembled WGS sequence"/>
</dbReference>
<dbReference type="EMBL" id="CAJNDS010000484">
    <property type="protein sequence ID" value="CAE7210981.1"/>
    <property type="molecule type" value="Genomic_DNA"/>
</dbReference>
<organism evidence="2 3">
    <name type="scientific">Symbiodinium natans</name>
    <dbReference type="NCBI Taxonomy" id="878477"/>
    <lineage>
        <taxon>Eukaryota</taxon>
        <taxon>Sar</taxon>
        <taxon>Alveolata</taxon>
        <taxon>Dinophyceae</taxon>
        <taxon>Suessiales</taxon>
        <taxon>Symbiodiniaceae</taxon>
        <taxon>Symbiodinium</taxon>
    </lineage>
</organism>
<keyword evidence="3" id="KW-1185">Reference proteome</keyword>
<accession>A0A812JNW2</accession>
<feature type="compositionally biased region" description="Basic and acidic residues" evidence="1">
    <location>
        <begin position="586"/>
        <end position="618"/>
    </location>
</feature>
<comment type="caution">
    <text evidence="2">The sequence shown here is derived from an EMBL/GenBank/DDBJ whole genome shotgun (WGS) entry which is preliminary data.</text>
</comment>
<evidence type="ECO:0000313" key="2">
    <source>
        <dbReference type="EMBL" id="CAE7210981.1"/>
    </source>
</evidence>
<feature type="compositionally biased region" description="Basic and acidic residues" evidence="1">
    <location>
        <begin position="296"/>
        <end position="308"/>
    </location>
</feature>
<feature type="region of interest" description="Disordered" evidence="1">
    <location>
        <begin position="296"/>
        <end position="324"/>
    </location>
</feature>